<sequence>MSRIPFIHARFPKPDDNEQALAGRLRKHLSELRLRAQQREANVVPNETAAGSSSAASLADEPVLGDDLGMDWLSPAELSHKDRRRIDRRAACLSKARRAATGVAHLKKEDLEKLAVLRDGVRLGRIENEHRADELAASLHAEFPWLSAATEQVWHAMRRSVREGWPGFRLPPLLLDGPPGIGKSVWARELGRLIGVPSMVVEATNESASFGVVGSQRGWNNAAPGRVLQTIMQSRVGNPIVIIDEVEKAGSVHSSNGRSFDLTTSLLPLLESATAGNWSCPFFEVRFDMGWIGWVMTSNDYRQLPAPLLSRCPPLKLRPPSLEELIDFGLQQGGKRGISEPSSEAMVETLRRASLHTSQISLRTVIRMLDLAERLEAGPVTQ</sequence>
<dbReference type="InterPro" id="IPR003593">
    <property type="entry name" value="AAA+_ATPase"/>
</dbReference>
<dbReference type="GO" id="GO:0004252">
    <property type="term" value="F:serine-type endopeptidase activity"/>
    <property type="evidence" value="ECO:0007669"/>
    <property type="project" value="InterPro"/>
</dbReference>
<comment type="caution">
    <text evidence="3">The sequence shown here is derived from an EMBL/GenBank/DDBJ whole genome shotgun (WGS) entry which is preliminary data.</text>
</comment>
<accession>A0A327XWZ1</accession>
<dbReference type="SUPFAM" id="SSF52540">
    <property type="entry name" value="P-loop containing nucleoside triphosphate hydrolases"/>
    <property type="match status" value="1"/>
</dbReference>
<evidence type="ECO:0000256" key="1">
    <source>
        <dbReference type="SAM" id="MobiDB-lite"/>
    </source>
</evidence>
<evidence type="ECO:0000313" key="4">
    <source>
        <dbReference type="Proteomes" id="UP000249165"/>
    </source>
</evidence>
<dbReference type="RefSeq" id="WP_111550930.1">
    <property type="nucleotide sequence ID" value="NZ_LIGK01000029.1"/>
</dbReference>
<evidence type="ECO:0000259" key="2">
    <source>
        <dbReference type="SMART" id="SM00382"/>
    </source>
</evidence>
<organism evidence="3 4">
    <name type="scientific">Salipiger aestuarii</name>
    <dbReference type="NCBI Taxonomy" id="568098"/>
    <lineage>
        <taxon>Bacteria</taxon>
        <taxon>Pseudomonadati</taxon>
        <taxon>Pseudomonadota</taxon>
        <taxon>Alphaproteobacteria</taxon>
        <taxon>Rhodobacterales</taxon>
        <taxon>Roseobacteraceae</taxon>
        <taxon>Salipiger</taxon>
    </lineage>
</organism>
<dbReference type="PANTHER" id="PTHR43718">
    <property type="entry name" value="LON PROTEASE"/>
    <property type="match status" value="1"/>
</dbReference>
<dbReference type="SMART" id="SM00382">
    <property type="entry name" value="AAA"/>
    <property type="match status" value="1"/>
</dbReference>
<dbReference type="InterPro" id="IPR003959">
    <property type="entry name" value="ATPase_AAA_core"/>
</dbReference>
<dbReference type="InterPro" id="IPR027065">
    <property type="entry name" value="Lon_Prtase"/>
</dbReference>
<name>A0A327XWZ1_9RHOB</name>
<dbReference type="Gene3D" id="3.40.50.300">
    <property type="entry name" value="P-loop containing nucleotide triphosphate hydrolases"/>
    <property type="match status" value="1"/>
</dbReference>
<proteinExistence type="predicted"/>
<reference evidence="3 4" key="1">
    <citation type="submission" date="2018-06" db="EMBL/GenBank/DDBJ databases">
        <title>Genomic Encyclopedia of Archaeal and Bacterial Type Strains, Phase II (KMG-II): from individual species to whole genera.</title>
        <authorList>
            <person name="Goeker M."/>
        </authorList>
    </citation>
    <scope>NUCLEOTIDE SEQUENCE [LARGE SCALE GENOMIC DNA]</scope>
    <source>
        <strain evidence="3 4">DSM 22011</strain>
    </source>
</reference>
<feature type="domain" description="AAA+ ATPase" evidence="2">
    <location>
        <begin position="169"/>
        <end position="321"/>
    </location>
</feature>
<keyword evidence="4" id="KW-1185">Reference proteome</keyword>
<dbReference type="InterPro" id="IPR027417">
    <property type="entry name" value="P-loop_NTPase"/>
</dbReference>
<dbReference type="GO" id="GO:0016887">
    <property type="term" value="F:ATP hydrolysis activity"/>
    <property type="evidence" value="ECO:0007669"/>
    <property type="project" value="InterPro"/>
</dbReference>
<dbReference type="AlphaFoldDB" id="A0A327XWZ1"/>
<gene>
    <name evidence="3" type="ORF">ATI53_10392</name>
</gene>
<dbReference type="Proteomes" id="UP000249165">
    <property type="component" value="Unassembled WGS sequence"/>
</dbReference>
<feature type="compositionally biased region" description="Low complexity" evidence="1">
    <location>
        <begin position="49"/>
        <end position="58"/>
    </location>
</feature>
<dbReference type="EMBL" id="QLMG01000039">
    <property type="protein sequence ID" value="RAK13173.1"/>
    <property type="molecule type" value="Genomic_DNA"/>
</dbReference>
<dbReference type="GO" id="GO:0005524">
    <property type="term" value="F:ATP binding"/>
    <property type="evidence" value="ECO:0007669"/>
    <property type="project" value="InterPro"/>
</dbReference>
<dbReference type="PANTHER" id="PTHR43718:SF2">
    <property type="entry name" value="LON PROTEASE HOMOLOG, MITOCHONDRIAL"/>
    <property type="match status" value="1"/>
</dbReference>
<protein>
    <submittedName>
        <fullName evidence="3">ATPase family protein associated with various cellular activities (AAA)</fullName>
    </submittedName>
</protein>
<dbReference type="GO" id="GO:0006515">
    <property type="term" value="P:protein quality control for misfolded or incompletely synthesized proteins"/>
    <property type="evidence" value="ECO:0007669"/>
    <property type="project" value="TreeGrafter"/>
</dbReference>
<dbReference type="OrthoDB" id="5297432at2"/>
<dbReference type="Pfam" id="PF00004">
    <property type="entry name" value="AAA"/>
    <property type="match status" value="1"/>
</dbReference>
<evidence type="ECO:0000313" key="3">
    <source>
        <dbReference type="EMBL" id="RAK13173.1"/>
    </source>
</evidence>
<dbReference type="GO" id="GO:0004176">
    <property type="term" value="F:ATP-dependent peptidase activity"/>
    <property type="evidence" value="ECO:0007669"/>
    <property type="project" value="InterPro"/>
</dbReference>
<feature type="region of interest" description="Disordered" evidence="1">
    <location>
        <begin position="39"/>
        <end position="58"/>
    </location>
</feature>